<gene>
    <name evidence="2" type="ORF">BDA96_03G104700</name>
</gene>
<accession>A0A921UMV5</accession>
<feature type="region of interest" description="Disordered" evidence="1">
    <location>
        <begin position="26"/>
        <end position="57"/>
    </location>
</feature>
<name>A0A921UMV5_SORBI</name>
<reference evidence="2" key="2">
    <citation type="submission" date="2020-10" db="EMBL/GenBank/DDBJ databases">
        <authorList>
            <person name="Cooper E.A."/>
            <person name="Brenton Z.W."/>
            <person name="Flinn B.S."/>
            <person name="Jenkins J."/>
            <person name="Shu S."/>
            <person name="Flowers D."/>
            <person name="Luo F."/>
            <person name="Wang Y."/>
            <person name="Xia P."/>
            <person name="Barry K."/>
            <person name="Daum C."/>
            <person name="Lipzen A."/>
            <person name="Yoshinaga Y."/>
            <person name="Schmutz J."/>
            <person name="Saski C."/>
            <person name="Vermerris W."/>
            <person name="Kresovich S."/>
        </authorList>
    </citation>
    <scope>NUCLEOTIDE SEQUENCE</scope>
</reference>
<reference evidence="2" key="1">
    <citation type="journal article" date="2019" name="BMC Genomics">
        <title>A new reference genome for Sorghum bicolor reveals high levels of sequence similarity between sweet and grain genotypes: implications for the genetics of sugar metabolism.</title>
        <authorList>
            <person name="Cooper E.A."/>
            <person name="Brenton Z.W."/>
            <person name="Flinn B.S."/>
            <person name="Jenkins J."/>
            <person name="Shu S."/>
            <person name="Flowers D."/>
            <person name="Luo F."/>
            <person name="Wang Y."/>
            <person name="Xia P."/>
            <person name="Barry K."/>
            <person name="Daum C."/>
            <person name="Lipzen A."/>
            <person name="Yoshinaga Y."/>
            <person name="Schmutz J."/>
            <person name="Saski C."/>
            <person name="Vermerris W."/>
            <person name="Kresovich S."/>
        </authorList>
    </citation>
    <scope>NUCLEOTIDE SEQUENCE</scope>
</reference>
<dbReference type="AlphaFoldDB" id="A0A921UMV5"/>
<protein>
    <submittedName>
        <fullName evidence="2">Uncharacterized protein</fullName>
    </submittedName>
</protein>
<comment type="caution">
    <text evidence="2">The sequence shown here is derived from an EMBL/GenBank/DDBJ whole genome shotgun (WGS) entry which is preliminary data.</text>
</comment>
<dbReference type="EMBL" id="CM027682">
    <property type="protein sequence ID" value="KAG0536935.1"/>
    <property type="molecule type" value="Genomic_DNA"/>
</dbReference>
<organism evidence="2 3">
    <name type="scientific">Sorghum bicolor</name>
    <name type="common">Sorghum</name>
    <name type="synonym">Sorghum vulgare</name>
    <dbReference type="NCBI Taxonomy" id="4558"/>
    <lineage>
        <taxon>Eukaryota</taxon>
        <taxon>Viridiplantae</taxon>
        <taxon>Streptophyta</taxon>
        <taxon>Embryophyta</taxon>
        <taxon>Tracheophyta</taxon>
        <taxon>Spermatophyta</taxon>
        <taxon>Magnoliopsida</taxon>
        <taxon>Liliopsida</taxon>
        <taxon>Poales</taxon>
        <taxon>Poaceae</taxon>
        <taxon>PACMAD clade</taxon>
        <taxon>Panicoideae</taxon>
        <taxon>Andropogonodae</taxon>
        <taxon>Andropogoneae</taxon>
        <taxon>Sorghinae</taxon>
        <taxon>Sorghum</taxon>
    </lineage>
</organism>
<proteinExistence type="predicted"/>
<evidence type="ECO:0000313" key="3">
    <source>
        <dbReference type="Proteomes" id="UP000807115"/>
    </source>
</evidence>
<dbReference type="Proteomes" id="UP000807115">
    <property type="component" value="Chromosome 3"/>
</dbReference>
<sequence>MPRILQMDEGETCQARAMFRAKHNARPGAPWLGPTLPNVVGATSPPNPEQNGGSPVPFNTSTCCTWGRWAFRRPTFAATERLKAHVHKAPGTRKQASRKMSCFSSLVLSRSKDAGHLGHMPPVKVQNRPF</sequence>
<evidence type="ECO:0000256" key="1">
    <source>
        <dbReference type="SAM" id="MobiDB-lite"/>
    </source>
</evidence>
<evidence type="ECO:0000313" key="2">
    <source>
        <dbReference type="EMBL" id="KAG0536935.1"/>
    </source>
</evidence>